<feature type="compositionally biased region" description="Polar residues" evidence="2">
    <location>
        <begin position="1"/>
        <end position="10"/>
    </location>
</feature>
<dbReference type="PANTHER" id="PTHR47425:SF2">
    <property type="entry name" value="FARB-RELATED"/>
    <property type="match status" value="1"/>
</dbReference>
<accession>A0A8I2Z8I2</accession>
<dbReference type="GO" id="GO:0008270">
    <property type="term" value="F:zinc ion binding"/>
    <property type="evidence" value="ECO:0007669"/>
    <property type="project" value="InterPro"/>
</dbReference>
<feature type="region of interest" description="Disordered" evidence="2">
    <location>
        <begin position="958"/>
        <end position="987"/>
    </location>
</feature>
<organism evidence="4 5">
    <name type="scientific">Verticillium longisporum</name>
    <name type="common">Verticillium dahliae var. longisporum</name>
    <dbReference type="NCBI Taxonomy" id="100787"/>
    <lineage>
        <taxon>Eukaryota</taxon>
        <taxon>Fungi</taxon>
        <taxon>Dikarya</taxon>
        <taxon>Ascomycota</taxon>
        <taxon>Pezizomycotina</taxon>
        <taxon>Sordariomycetes</taxon>
        <taxon>Hypocreomycetidae</taxon>
        <taxon>Glomerellales</taxon>
        <taxon>Plectosphaerellaceae</taxon>
        <taxon>Verticillium</taxon>
    </lineage>
</organism>
<sequence>MSSAEDSTPSPDLDLGLDMDLDFDSAPEASALQAVADSMAAENANTTTTTHMASSDNHDMSGMDTSEDKHDASSPSPAAEDRGSPTPSQNGKKRPSTSSAAEDPNAPPAKVTKRRAARACVSCRARKVRCDVVEGAPCGNCRWDNVECVVQESRRRKKALLTASTAVAVAEAQLRAKGSEGQHHQLHQQHPHHHALHQHPSLAPATANVNIQSNAELRHASIASAASIGSMGAPASGQTGAGVEGGPLNGISGGAEGTTVSPGGHVPHMIYQQSALRQDANATATANANAHLLSKLQAAAAQDTNARRLLANLLTRAQAVTSSSAAAASSSSFSSQTSFGDLRTSQFLASLEEPDLQAQLPAFVKPLPARIASEDVKYLHTKGALSLPPLPLQTALLQAYVEYVHPYMPLLDLREFLGAVNARDGLCGQVSLFLYQAIMFAATAFVDMKALKEAGYSTRKAARRSFFSKTRLLYDFDYESDRLVLVQALLLMTYWYETPDDQKDTWHWMGVAISLAHTIGLHRNPATTSMPLRKQKLWKRIWWSCFMRDRLVALGMRRPTRIKDEDYDVPMLTESDFEIELLAEENHAVPAECTLVRDIAMQQELASMCGMRRPTRIKDEDYDVPMLTESDFEIELLAEENHAVPAECTLVRDIAMQQELASMCVAKAKLCICISHMLKAQYSVLIRDKMRPDNTVNSTMMLFPNKKLDNFESVTSVDLELMAWAEALPQNCQYRPLTPLDVKNGRSTLAVQRTLLHMVYYTTISALHRPQFLPSSPSQAPTASRQVQEMSRLRVRDAAMHITRMASELHHLRLEKFLPTTGVTVILPAMIIHLLEMKNPIAQARDRASRGFKQCMRVMEKLREIYAAADYATGFLDAALSKAAIDIGAGAGAQAAAVTQQNLKMADPSFGAQTPPPENAPYMTSSEALFAKPNQVAQATNNTNMVLPQTINAAALDLSASPPSTDKDLESSLGGLTPSASGGSEEPELLDLDFLQGQDDIDWNAMAGTELDMDQWLQFPPEGVNNSDEGLVANVFGEEGMQDAMNWAAAGAGDVKAEMAAAA</sequence>
<feature type="region of interest" description="Disordered" evidence="2">
    <location>
        <begin position="178"/>
        <end position="199"/>
    </location>
</feature>
<feature type="compositionally biased region" description="Gly residues" evidence="2">
    <location>
        <begin position="239"/>
        <end position="255"/>
    </location>
</feature>
<name>A0A8I2Z8I2_VERLO</name>
<feature type="compositionally biased region" description="Polar residues" evidence="2">
    <location>
        <begin position="85"/>
        <end position="100"/>
    </location>
</feature>
<dbReference type="GO" id="GO:0003677">
    <property type="term" value="F:DNA binding"/>
    <property type="evidence" value="ECO:0007669"/>
    <property type="project" value="InterPro"/>
</dbReference>
<dbReference type="InterPro" id="IPR007219">
    <property type="entry name" value="XnlR_reg_dom"/>
</dbReference>
<feature type="compositionally biased region" description="Basic residues" evidence="2">
    <location>
        <begin position="184"/>
        <end position="197"/>
    </location>
</feature>
<evidence type="ECO:0000256" key="1">
    <source>
        <dbReference type="ARBA" id="ARBA00023242"/>
    </source>
</evidence>
<feature type="compositionally biased region" description="Basic and acidic residues" evidence="2">
    <location>
        <begin position="56"/>
        <end position="72"/>
    </location>
</feature>
<dbReference type="Pfam" id="PF04082">
    <property type="entry name" value="Fungal_trans"/>
    <property type="match status" value="1"/>
</dbReference>
<dbReference type="InterPro" id="IPR001138">
    <property type="entry name" value="Zn2Cys6_DnaBD"/>
</dbReference>
<dbReference type="GO" id="GO:0000981">
    <property type="term" value="F:DNA-binding transcription factor activity, RNA polymerase II-specific"/>
    <property type="evidence" value="ECO:0007669"/>
    <property type="project" value="InterPro"/>
</dbReference>
<dbReference type="EMBL" id="JAEMWZ010000445">
    <property type="protein sequence ID" value="KAG7117426.1"/>
    <property type="molecule type" value="Genomic_DNA"/>
</dbReference>
<evidence type="ECO:0000313" key="5">
    <source>
        <dbReference type="Proteomes" id="UP000689129"/>
    </source>
</evidence>
<feature type="region of interest" description="Disordered" evidence="2">
    <location>
        <begin position="1"/>
        <end position="116"/>
    </location>
</feature>
<reference evidence="4" key="1">
    <citation type="journal article" date="2021" name="Mol. Plant Pathol.">
        <title>A 20-kb lineage-specific genomic region tames virulence in pathogenic amphidiploid Verticillium longisporum.</title>
        <authorList>
            <person name="Harting R."/>
            <person name="Starke J."/>
            <person name="Kusch H."/>
            <person name="Poggeler S."/>
            <person name="Maurus I."/>
            <person name="Schluter R."/>
            <person name="Landesfeind M."/>
            <person name="Bulla I."/>
            <person name="Nowrousian M."/>
            <person name="de Jonge R."/>
            <person name="Stahlhut G."/>
            <person name="Hoff K.J."/>
            <person name="Asshauer K.P."/>
            <person name="Thurmer A."/>
            <person name="Stanke M."/>
            <person name="Daniel R."/>
            <person name="Morgenstern B."/>
            <person name="Thomma B.P.H.J."/>
            <person name="Kronstad J.W."/>
            <person name="Braus-Stromeyer S.A."/>
            <person name="Braus G.H."/>
        </authorList>
    </citation>
    <scope>NUCLEOTIDE SEQUENCE</scope>
    <source>
        <strain evidence="4">Vl32</strain>
    </source>
</reference>
<evidence type="ECO:0000313" key="4">
    <source>
        <dbReference type="EMBL" id="KAG7117426.1"/>
    </source>
</evidence>
<dbReference type="PANTHER" id="PTHR47425">
    <property type="entry name" value="FARB-RELATED"/>
    <property type="match status" value="1"/>
</dbReference>
<comment type="caution">
    <text evidence="4">The sequence shown here is derived from an EMBL/GenBank/DDBJ whole genome shotgun (WGS) entry which is preliminary data.</text>
</comment>
<protein>
    <submittedName>
        <fullName evidence="4">Cutinase transcription factor 1 beta like protein</fullName>
    </submittedName>
</protein>
<dbReference type="PROSITE" id="PS50048">
    <property type="entry name" value="ZN2_CY6_FUNGAL_2"/>
    <property type="match status" value="1"/>
</dbReference>
<gene>
    <name evidence="4" type="ORF">HYQ45_015854</name>
</gene>
<dbReference type="AlphaFoldDB" id="A0A8I2Z8I2"/>
<dbReference type="SMART" id="SM00906">
    <property type="entry name" value="Fungal_trans"/>
    <property type="match status" value="1"/>
</dbReference>
<evidence type="ECO:0000259" key="3">
    <source>
        <dbReference type="PROSITE" id="PS50048"/>
    </source>
</evidence>
<feature type="region of interest" description="Disordered" evidence="2">
    <location>
        <begin position="230"/>
        <end position="255"/>
    </location>
</feature>
<dbReference type="GO" id="GO:0006351">
    <property type="term" value="P:DNA-templated transcription"/>
    <property type="evidence" value="ECO:0007669"/>
    <property type="project" value="InterPro"/>
</dbReference>
<dbReference type="CDD" id="cd12148">
    <property type="entry name" value="fungal_TF_MHR"/>
    <property type="match status" value="1"/>
</dbReference>
<dbReference type="CDD" id="cd00067">
    <property type="entry name" value="GAL4"/>
    <property type="match status" value="1"/>
</dbReference>
<dbReference type="OrthoDB" id="4451586at2759"/>
<dbReference type="InterPro" id="IPR052761">
    <property type="entry name" value="Fungal_Detox/Toxin_TFs"/>
</dbReference>
<proteinExistence type="predicted"/>
<feature type="compositionally biased region" description="Acidic residues" evidence="2">
    <location>
        <begin position="15"/>
        <end position="25"/>
    </location>
</feature>
<dbReference type="PROSITE" id="PS00463">
    <property type="entry name" value="ZN2_CY6_FUNGAL_1"/>
    <property type="match status" value="1"/>
</dbReference>
<dbReference type="Pfam" id="PF00172">
    <property type="entry name" value="Zn_clus"/>
    <property type="match status" value="1"/>
</dbReference>
<dbReference type="Proteomes" id="UP000689129">
    <property type="component" value="Unassembled WGS sequence"/>
</dbReference>
<feature type="domain" description="Zn(2)-C6 fungal-type" evidence="3">
    <location>
        <begin position="119"/>
        <end position="150"/>
    </location>
</feature>
<evidence type="ECO:0000256" key="2">
    <source>
        <dbReference type="SAM" id="MobiDB-lite"/>
    </source>
</evidence>
<keyword evidence="1" id="KW-0539">Nucleus</keyword>
<dbReference type="SMART" id="SM00066">
    <property type="entry name" value="GAL4"/>
    <property type="match status" value="1"/>
</dbReference>